<dbReference type="PANTHER" id="PTHR21402">
    <property type="entry name" value="GAMETOCYTE SPECIFIC FACTOR 1-RELATED"/>
    <property type="match status" value="1"/>
</dbReference>
<protein>
    <recommendedName>
        <fullName evidence="6">CHHC U11-48K-type domain-containing protein</fullName>
    </recommendedName>
</protein>
<sequence>MAALQLQGFQKDRGPSIPDSTMTSPGLLSVCRRSAAQTVGSASLAHIRLLWALHCDSGQQATLLQELVPMEPEALEICPYNPHHRIPLSRFQYHLASCRRKNPKKAKKMASCKYNACHVVPIKQLEEHEAACVNRSAVEEEDSLSPLKVNLPNAGQKGNRDTSPVSPCLPNPDVWNVDSTNCHPMFVLKSFIPQKLVCESDTRESETDHHTPSLTAPLEIIRPGE</sequence>
<dbReference type="PROSITE" id="PS51800">
    <property type="entry name" value="ZF_CHHC_U11_48K"/>
    <property type="match status" value="2"/>
</dbReference>
<dbReference type="SUPFAM" id="SSF57667">
    <property type="entry name" value="beta-beta-alpha zinc fingers"/>
    <property type="match status" value="1"/>
</dbReference>
<keyword evidence="3" id="KW-0862">Zinc</keyword>
<accession>A0A835ZWU1</accession>
<keyword evidence="1" id="KW-0479">Metal-binding</keyword>
<dbReference type="GO" id="GO:0008270">
    <property type="term" value="F:zinc ion binding"/>
    <property type="evidence" value="ECO:0007669"/>
    <property type="project" value="UniProtKB-KW"/>
</dbReference>
<feature type="domain" description="CHHC U11-48K-type" evidence="6">
    <location>
        <begin position="109"/>
        <end position="136"/>
    </location>
</feature>
<evidence type="ECO:0000256" key="5">
    <source>
        <dbReference type="SAM" id="MobiDB-lite"/>
    </source>
</evidence>
<feature type="region of interest" description="Disordered" evidence="5">
    <location>
        <begin position="202"/>
        <end position="225"/>
    </location>
</feature>
<evidence type="ECO:0000256" key="3">
    <source>
        <dbReference type="ARBA" id="ARBA00022833"/>
    </source>
</evidence>
<evidence type="ECO:0000256" key="2">
    <source>
        <dbReference type="ARBA" id="ARBA00022771"/>
    </source>
</evidence>
<dbReference type="AlphaFoldDB" id="A0A835ZWU1"/>
<evidence type="ECO:0000256" key="1">
    <source>
        <dbReference type="ARBA" id="ARBA00022723"/>
    </source>
</evidence>
<evidence type="ECO:0000313" key="8">
    <source>
        <dbReference type="Proteomes" id="UP000664991"/>
    </source>
</evidence>
<dbReference type="Proteomes" id="UP000664991">
    <property type="component" value="Unassembled WGS sequence"/>
</dbReference>
<dbReference type="PANTHER" id="PTHR21402:SF3">
    <property type="entry name" value="GAMETOCYTE-SPECIFIC FACTOR 1-LIKE"/>
    <property type="match status" value="1"/>
</dbReference>
<reference evidence="7 8" key="1">
    <citation type="submission" date="2020-12" db="EMBL/GenBank/DDBJ databases">
        <title>De novo assembly of Tibetan sheep genome.</title>
        <authorList>
            <person name="Li X."/>
        </authorList>
    </citation>
    <scope>NUCLEOTIDE SEQUENCE [LARGE SCALE GENOMIC DNA]</scope>
    <source>
        <tissue evidence="7">Heart</tissue>
    </source>
</reference>
<comment type="caution">
    <text evidence="7">The sequence shown here is derived from an EMBL/GenBank/DDBJ whole genome shotgun (WGS) entry which is preliminary data.</text>
</comment>
<dbReference type="InterPro" id="IPR022776">
    <property type="entry name" value="TRM13/UPF0224_CHHC_Znf_dom"/>
</dbReference>
<dbReference type="InterPro" id="IPR036236">
    <property type="entry name" value="Znf_C2H2_sf"/>
</dbReference>
<feature type="region of interest" description="Disordered" evidence="5">
    <location>
        <begin position="1"/>
        <end position="20"/>
    </location>
</feature>
<dbReference type="EMBL" id="JAEMGP010000013">
    <property type="protein sequence ID" value="KAG5201889.1"/>
    <property type="molecule type" value="Genomic_DNA"/>
</dbReference>
<feature type="compositionally biased region" description="Basic and acidic residues" evidence="5">
    <location>
        <begin position="202"/>
        <end position="211"/>
    </location>
</feature>
<feature type="domain" description="CHHC U11-48K-type" evidence="6">
    <location>
        <begin position="75"/>
        <end position="102"/>
    </location>
</feature>
<evidence type="ECO:0000259" key="6">
    <source>
        <dbReference type="PROSITE" id="PS51800"/>
    </source>
</evidence>
<gene>
    <name evidence="7" type="ORF">JEQ12_004652</name>
</gene>
<evidence type="ECO:0000313" key="7">
    <source>
        <dbReference type="EMBL" id="KAG5201889.1"/>
    </source>
</evidence>
<feature type="region of interest" description="Disordered" evidence="5">
    <location>
        <begin position="143"/>
        <end position="168"/>
    </location>
</feature>
<proteinExistence type="predicted"/>
<dbReference type="Pfam" id="PF05253">
    <property type="entry name" value="zf-U11-48K"/>
    <property type="match status" value="2"/>
</dbReference>
<evidence type="ECO:0000256" key="4">
    <source>
        <dbReference type="PROSITE-ProRule" id="PRU01141"/>
    </source>
</evidence>
<keyword evidence="2 4" id="KW-0863">Zinc-finger</keyword>
<dbReference type="InterPro" id="IPR051591">
    <property type="entry name" value="UPF0224_FAM112_RNA_Proc"/>
</dbReference>
<name>A0A835ZWU1_SHEEP</name>
<organism evidence="7 8">
    <name type="scientific">Ovis aries</name>
    <name type="common">Sheep</name>
    <dbReference type="NCBI Taxonomy" id="9940"/>
    <lineage>
        <taxon>Eukaryota</taxon>
        <taxon>Metazoa</taxon>
        <taxon>Chordata</taxon>
        <taxon>Craniata</taxon>
        <taxon>Vertebrata</taxon>
        <taxon>Euteleostomi</taxon>
        <taxon>Mammalia</taxon>
        <taxon>Eutheria</taxon>
        <taxon>Laurasiatheria</taxon>
        <taxon>Artiodactyla</taxon>
        <taxon>Ruminantia</taxon>
        <taxon>Pecora</taxon>
        <taxon>Bovidae</taxon>
        <taxon>Caprinae</taxon>
        <taxon>Ovis</taxon>
    </lineage>
</organism>